<dbReference type="InterPro" id="IPR013919">
    <property type="entry name" value="Pex16"/>
</dbReference>
<comment type="similarity">
    <text evidence="1 2">Belongs to the peroxin-16 family.</text>
</comment>
<feature type="region of interest" description="Disordered" evidence="3">
    <location>
        <begin position="1"/>
        <end position="51"/>
    </location>
</feature>
<keyword evidence="5" id="KW-1185">Reference proteome</keyword>
<dbReference type="PANTHER" id="PTHR13299:SF0">
    <property type="entry name" value="PEROXISOMAL MEMBRANE PROTEIN PEX16"/>
    <property type="match status" value="1"/>
</dbReference>
<dbReference type="GO" id="GO:0005778">
    <property type="term" value="C:peroxisomal membrane"/>
    <property type="evidence" value="ECO:0007669"/>
    <property type="project" value="UniProtKB-SubCell"/>
</dbReference>
<comment type="subcellular location">
    <subcellularLocation>
        <location evidence="2">Peroxisome membrane</location>
    </subcellularLocation>
</comment>
<evidence type="ECO:0000313" key="5">
    <source>
        <dbReference type="Proteomes" id="UP000242525"/>
    </source>
</evidence>
<dbReference type="PANTHER" id="PTHR13299">
    <property type="entry name" value="PEROXISOMAL MEMBRANE PROTEIN PEX16"/>
    <property type="match status" value="1"/>
</dbReference>
<dbReference type="AlphaFoldDB" id="A0A0J9XJY9"/>
<accession>A0A0J9XJY9</accession>
<dbReference type="Pfam" id="PF08610">
    <property type="entry name" value="Pex16"/>
    <property type="match status" value="1"/>
</dbReference>
<feature type="compositionally biased region" description="Low complexity" evidence="3">
    <location>
        <begin position="1"/>
        <end position="17"/>
    </location>
</feature>
<keyword evidence="2" id="KW-0576">Peroxisome</keyword>
<reference evidence="4" key="1">
    <citation type="submission" date="2014-03" db="EMBL/GenBank/DDBJ databases">
        <authorList>
            <person name="Casaregola S."/>
        </authorList>
    </citation>
    <scope>NUCLEOTIDE SEQUENCE [LARGE SCALE GENOMIC DNA]</scope>
    <source>
        <strain evidence="4">CLIB 918</strain>
    </source>
</reference>
<dbReference type="Proteomes" id="UP000242525">
    <property type="component" value="Unassembled WGS sequence"/>
</dbReference>
<sequence length="436" mass="49381">MADTPSSATKTLSVSSSQKDEDDAQSRGSRSEYIPTSLTLSTQPTPSRAPGSKMQQWLQVYEKFLLQNAGRISSIESTIRSFSYLITGQVHDVEIASETVFSTLQILGLYHDNIIAKASKNLLETDATYRPSIHNRYANHYIKKNKAYRRIVIFLTLLRCTELLWEMVARRKKSERGRWLAVIAIEFMKATARIGLLASTRARPLITPPVPEREIDPNRIQCDENGNITLLPVGHDPNAVDLSHLLPPVDDENAADSAWRMPRRGLDLPCNPVKGSVDDYLAERVLAIEDVREPEYLMHQLNLKGIAAETLYIARPVVYALLAYHYRNRKRNWTPWVVGVLLEYSARKLTFLSYKETLPGGVRSLTKLEDQEHKGRATAFGWWLLRGAMYESVTRPVLAGMGNKLGRIPLGGQLFTAVMEDYLYLFDNYYFPSSSL</sequence>
<evidence type="ECO:0000256" key="3">
    <source>
        <dbReference type="SAM" id="MobiDB-lite"/>
    </source>
</evidence>
<dbReference type="EMBL" id="CCBN010000024">
    <property type="protein sequence ID" value="CDO57694.1"/>
    <property type="molecule type" value="Genomic_DNA"/>
</dbReference>
<comment type="caution">
    <text evidence="4">The sequence shown here is derived from an EMBL/GenBank/DDBJ whole genome shotgun (WGS) entry which is preliminary data.</text>
</comment>
<proteinExistence type="inferred from homology"/>
<organism evidence="4 5">
    <name type="scientific">Geotrichum candidum</name>
    <name type="common">Oospora lactis</name>
    <name type="synonym">Dipodascus geotrichum</name>
    <dbReference type="NCBI Taxonomy" id="1173061"/>
    <lineage>
        <taxon>Eukaryota</taxon>
        <taxon>Fungi</taxon>
        <taxon>Dikarya</taxon>
        <taxon>Ascomycota</taxon>
        <taxon>Saccharomycotina</taxon>
        <taxon>Dipodascomycetes</taxon>
        <taxon>Dipodascales</taxon>
        <taxon>Dipodascaceae</taxon>
        <taxon>Geotrichum</taxon>
    </lineage>
</organism>
<gene>
    <name evidence="4" type="ORF">BN980_GECA24s00703g</name>
</gene>
<dbReference type="STRING" id="1173061.A0A0J9XJY9"/>
<keyword evidence="2" id="KW-0962">Peroxisome biogenesis</keyword>
<evidence type="ECO:0000256" key="1">
    <source>
        <dbReference type="ARBA" id="ARBA00009505"/>
    </source>
</evidence>
<evidence type="ECO:0000256" key="2">
    <source>
        <dbReference type="RuleBase" id="RU365003"/>
    </source>
</evidence>
<protein>
    <recommendedName>
        <fullName evidence="2">Peroxisomal membrane protein PEX16</fullName>
    </recommendedName>
</protein>
<feature type="compositionally biased region" description="Low complexity" evidence="3">
    <location>
        <begin position="35"/>
        <end position="46"/>
    </location>
</feature>
<name>A0A0J9XJY9_GEOCN</name>
<evidence type="ECO:0000313" key="4">
    <source>
        <dbReference type="EMBL" id="CDO57694.1"/>
    </source>
</evidence>
<dbReference type="OrthoDB" id="2021143at2759"/>
<dbReference type="GO" id="GO:0007031">
    <property type="term" value="P:peroxisome organization"/>
    <property type="evidence" value="ECO:0007669"/>
    <property type="project" value="UniProtKB-KW"/>
</dbReference>